<feature type="compositionally biased region" description="Low complexity" evidence="1">
    <location>
        <begin position="22"/>
        <end position="42"/>
    </location>
</feature>
<organism evidence="2 3">
    <name type="scientific">Colletotrichum kahawae</name>
    <name type="common">Coffee berry disease fungus</name>
    <dbReference type="NCBI Taxonomy" id="34407"/>
    <lineage>
        <taxon>Eukaryota</taxon>
        <taxon>Fungi</taxon>
        <taxon>Dikarya</taxon>
        <taxon>Ascomycota</taxon>
        <taxon>Pezizomycotina</taxon>
        <taxon>Sordariomycetes</taxon>
        <taxon>Hypocreomycetidae</taxon>
        <taxon>Glomerellales</taxon>
        <taxon>Glomerellaceae</taxon>
        <taxon>Colletotrichum</taxon>
        <taxon>Colletotrichum gloeosporioides species complex</taxon>
    </lineage>
</organism>
<evidence type="ECO:0000256" key="1">
    <source>
        <dbReference type="SAM" id="MobiDB-lite"/>
    </source>
</evidence>
<protein>
    <submittedName>
        <fullName evidence="2">Uncharacterized protein</fullName>
    </submittedName>
</protein>
<reference evidence="2" key="1">
    <citation type="submission" date="2023-02" db="EMBL/GenBank/DDBJ databases">
        <title>Colletotrichum kahawae CIFC_Que2 genome sequencing and assembly.</title>
        <authorList>
            <person name="Baroncelli R."/>
        </authorList>
    </citation>
    <scope>NUCLEOTIDE SEQUENCE</scope>
    <source>
        <strain evidence="2">CIFC_Que2</strain>
    </source>
</reference>
<feature type="region of interest" description="Disordered" evidence="1">
    <location>
        <begin position="63"/>
        <end position="95"/>
    </location>
</feature>
<keyword evidence="3" id="KW-1185">Reference proteome</keyword>
<feature type="compositionally biased region" description="Low complexity" evidence="1">
    <location>
        <begin position="334"/>
        <end position="343"/>
    </location>
</feature>
<dbReference type="EMBL" id="VYYT01000499">
    <property type="protein sequence ID" value="KAK2733519.1"/>
    <property type="molecule type" value="Genomic_DNA"/>
</dbReference>
<evidence type="ECO:0000313" key="3">
    <source>
        <dbReference type="Proteomes" id="UP001281614"/>
    </source>
</evidence>
<gene>
    <name evidence="2" type="ORF">CKAH01_08314</name>
</gene>
<accession>A0AAE0D1T7</accession>
<dbReference type="AlphaFoldDB" id="A0AAE0D1T7"/>
<evidence type="ECO:0000313" key="2">
    <source>
        <dbReference type="EMBL" id="KAK2733519.1"/>
    </source>
</evidence>
<feature type="compositionally biased region" description="Low complexity" evidence="1">
    <location>
        <begin position="364"/>
        <end position="375"/>
    </location>
</feature>
<feature type="compositionally biased region" description="Low complexity" evidence="1">
    <location>
        <begin position="316"/>
        <end position="327"/>
    </location>
</feature>
<dbReference type="Proteomes" id="UP001281614">
    <property type="component" value="Unassembled WGS sequence"/>
</dbReference>
<feature type="compositionally biased region" description="Gly residues" evidence="1">
    <location>
        <begin position="267"/>
        <end position="276"/>
    </location>
</feature>
<name>A0AAE0D1T7_COLKA</name>
<sequence length="430" mass="45901">MSEFRYLPFPLPADATLTLTTTITRDPSTPTPTASTSFSTNSLQSPSQTLSITTITLRVTETPSDSSSILSTAISSSSTPTPTPTPSGPAHKPTVHGDITPTFYIVALMPILVMLLRTYESYTHRKIYSKQAKRPTTVVPRNDPNGDIELQDLSTGPVAPLRQFWWFEADTATDQVSTDTDDRGVPYNSLCHPRPPLPLPSLWTSSWWPYSRGSGRGRPDGTLPGWGRRHTFSEYGSYPSTFDPSRPRLGLKFEPFNQEVKRRGRDGGGGGGGGGLLAPPDPAETNIVPSRPSTPDWLAGIPSYYSNGRSPTFNYSSSVSSCSSTSVADKGKAKAGSSSSSGGNRNRDEATTTAVATGSGLGTGRTTTTTTAATSRRPRDVAAGEGSSSLTDASQSAADAPRNLPPRCDTCKMWPLIDWPRLCTSCGQVV</sequence>
<feature type="compositionally biased region" description="Low complexity" evidence="1">
    <location>
        <begin position="63"/>
        <end position="80"/>
    </location>
</feature>
<feature type="region of interest" description="Disordered" evidence="1">
    <location>
        <begin position="22"/>
        <end position="45"/>
    </location>
</feature>
<feature type="region of interest" description="Disordered" evidence="1">
    <location>
        <begin position="261"/>
        <end position="296"/>
    </location>
</feature>
<feature type="region of interest" description="Disordered" evidence="1">
    <location>
        <begin position="315"/>
        <end position="404"/>
    </location>
</feature>
<proteinExistence type="predicted"/>
<feature type="compositionally biased region" description="Polar residues" evidence="1">
    <location>
        <begin position="386"/>
        <end position="397"/>
    </location>
</feature>
<comment type="caution">
    <text evidence="2">The sequence shown here is derived from an EMBL/GenBank/DDBJ whole genome shotgun (WGS) entry which is preliminary data.</text>
</comment>